<evidence type="ECO:0000313" key="6">
    <source>
        <dbReference type="EMBL" id="PTQ55170.1"/>
    </source>
</evidence>
<dbReference type="Proteomes" id="UP000244338">
    <property type="component" value="Unassembled WGS sequence"/>
</dbReference>
<dbReference type="InterPro" id="IPR003439">
    <property type="entry name" value="ABC_transporter-like_ATP-bd"/>
</dbReference>
<evidence type="ECO:0000313" key="7">
    <source>
        <dbReference type="Proteomes" id="UP000244338"/>
    </source>
</evidence>
<keyword evidence="3" id="KW-0547">Nucleotide-binding</keyword>
<evidence type="ECO:0000256" key="4">
    <source>
        <dbReference type="ARBA" id="ARBA00022840"/>
    </source>
</evidence>
<dbReference type="GO" id="GO:0005524">
    <property type="term" value="F:ATP binding"/>
    <property type="evidence" value="ECO:0007669"/>
    <property type="project" value="UniProtKB-KW"/>
</dbReference>
<sequence length="171" mass="19600">MQKIGFQPQEAALFQHQTVLKTIALFSSFYPKEKPIDEILDMLDLKEMKDKRVKSLSVGQRQRLLVAVALVGDPQILIFDEPTAGLDPQVRLMIWDVFRQLIQQGKTILLSTHYMEEAQQLCDYVAILHDRNIVACDTPDHLIQEYTDFGNRTLEGVFIKLTGNTLRRGVD</sequence>
<proteinExistence type="inferred from homology"/>
<evidence type="ECO:0000256" key="1">
    <source>
        <dbReference type="ARBA" id="ARBA00005417"/>
    </source>
</evidence>
<keyword evidence="2" id="KW-0813">Transport</keyword>
<organism evidence="6 7">
    <name type="scientific">Candidatus Carbonibacillus altaicus</name>
    <dbReference type="NCBI Taxonomy" id="2163959"/>
    <lineage>
        <taxon>Bacteria</taxon>
        <taxon>Bacillati</taxon>
        <taxon>Bacillota</taxon>
        <taxon>Bacilli</taxon>
        <taxon>Bacillales</taxon>
        <taxon>Candidatus Carbonibacillus</taxon>
    </lineage>
</organism>
<evidence type="ECO:0000256" key="3">
    <source>
        <dbReference type="ARBA" id="ARBA00022741"/>
    </source>
</evidence>
<dbReference type="GO" id="GO:0016887">
    <property type="term" value="F:ATP hydrolysis activity"/>
    <property type="evidence" value="ECO:0007669"/>
    <property type="project" value="InterPro"/>
</dbReference>
<dbReference type="PANTHER" id="PTHR42711">
    <property type="entry name" value="ABC TRANSPORTER ATP-BINDING PROTEIN"/>
    <property type="match status" value="1"/>
</dbReference>
<keyword evidence="4 6" id="KW-0067">ATP-binding</keyword>
<dbReference type="Pfam" id="PF00005">
    <property type="entry name" value="ABC_tran"/>
    <property type="match status" value="1"/>
</dbReference>
<gene>
    <name evidence="6" type="ORF">BSOLF_0049</name>
</gene>
<dbReference type="AlphaFoldDB" id="A0A2R6XXM0"/>
<dbReference type="PANTHER" id="PTHR42711:SF5">
    <property type="entry name" value="ABC TRANSPORTER ATP-BINDING PROTEIN NATA"/>
    <property type="match status" value="1"/>
</dbReference>
<dbReference type="Gene3D" id="3.40.50.300">
    <property type="entry name" value="P-loop containing nucleotide triphosphate hydrolases"/>
    <property type="match status" value="1"/>
</dbReference>
<dbReference type="InterPro" id="IPR050763">
    <property type="entry name" value="ABC_transporter_ATP-binding"/>
</dbReference>
<dbReference type="EMBL" id="PEBX01000174">
    <property type="protein sequence ID" value="PTQ55170.1"/>
    <property type="molecule type" value="Genomic_DNA"/>
</dbReference>
<comment type="similarity">
    <text evidence="1">Belongs to the ABC transporter superfamily.</text>
</comment>
<feature type="domain" description="ABC transporter" evidence="5">
    <location>
        <begin position="2"/>
        <end position="84"/>
    </location>
</feature>
<evidence type="ECO:0000259" key="5">
    <source>
        <dbReference type="Pfam" id="PF00005"/>
    </source>
</evidence>
<comment type="caution">
    <text evidence="6">The sequence shown here is derived from an EMBL/GenBank/DDBJ whole genome shotgun (WGS) entry which is preliminary data.</text>
</comment>
<evidence type="ECO:0000256" key="2">
    <source>
        <dbReference type="ARBA" id="ARBA00022448"/>
    </source>
</evidence>
<protein>
    <submittedName>
        <fullName evidence="6">ABC transporter, ATP-binding protein</fullName>
    </submittedName>
</protein>
<reference evidence="7" key="1">
    <citation type="journal article" date="2018" name="Sci. Rep.">
        <title>Lignite coal burning seam in the remote Altai Mountains harbors a hydrogen-driven thermophilic microbial community.</title>
        <authorList>
            <person name="Kadnikov V.V."/>
            <person name="Mardanov A.V."/>
            <person name="Ivasenko D.A."/>
            <person name="Antsiferov D.V."/>
            <person name="Beletsky A.V."/>
            <person name="Karnachuk O.V."/>
            <person name="Ravin N.V."/>
        </authorList>
    </citation>
    <scope>NUCLEOTIDE SEQUENCE [LARGE SCALE GENOMIC DNA]</scope>
</reference>
<accession>A0A2R6XXM0</accession>
<name>A0A2R6XXM0_9BACL</name>
<dbReference type="InterPro" id="IPR027417">
    <property type="entry name" value="P-loop_NTPase"/>
</dbReference>
<dbReference type="SUPFAM" id="SSF52540">
    <property type="entry name" value="P-loop containing nucleoside triphosphate hydrolases"/>
    <property type="match status" value="1"/>
</dbReference>